<keyword evidence="2 5" id="KW-0413">Isomerase</keyword>
<dbReference type="NCBIfam" id="TIGR01120">
    <property type="entry name" value="rpiB"/>
    <property type="match status" value="1"/>
</dbReference>
<protein>
    <submittedName>
        <fullName evidence="5">Ribose 5-phosphate isomerase</fullName>
    </submittedName>
</protein>
<dbReference type="InterPro" id="IPR036569">
    <property type="entry name" value="RpiB_LacA_LacB_sf"/>
</dbReference>
<feature type="binding site" evidence="4">
    <location>
        <begin position="10"/>
        <end position="11"/>
    </location>
    <ligand>
        <name>D-ribulose 5-phosphate</name>
        <dbReference type="ChEBI" id="CHEBI:58121"/>
    </ligand>
</feature>
<dbReference type="Pfam" id="PF02502">
    <property type="entry name" value="LacAB_rpiB"/>
    <property type="match status" value="1"/>
</dbReference>
<evidence type="ECO:0000256" key="2">
    <source>
        <dbReference type="ARBA" id="ARBA00023235"/>
    </source>
</evidence>
<dbReference type="Proteomes" id="UP000034444">
    <property type="component" value="Chromosome"/>
</dbReference>
<feature type="binding site" evidence="4">
    <location>
        <position position="111"/>
    </location>
    <ligand>
        <name>D-ribulose 5-phosphate</name>
        <dbReference type="ChEBI" id="CHEBI:58121"/>
    </ligand>
</feature>
<accession>A0A7U4M105</accession>
<keyword evidence="6" id="KW-1185">Reference proteome</keyword>
<dbReference type="RefSeq" id="WP_046550910.1">
    <property type="nucleotide sequence ID" value="NZ_CP011308.1"/>
</dbReference>
<reference evidence="5 6" key="1">
    <citation type="submission" date="2015-04" db="EMBL/GenBank/DDBJ databases">
        <title>Complete genome sequence of Sulfurovum lithotrophicum ATCC BAA-797T.</title>
        <authorList>
            <person name="Ahn J."/>
            <person name="Park G."/>
            <person name="Jeon W."/>
            <person name="Jang Y."/>
            <person name="Jang M."/>
            <person name="Lee H."/>
            <person name="Lee H."/>
        </authorList>
    </citation>
    <scope>NUCLEOTIDE SEQUENCE [LARGE SCALE GENOMIC DNA]</scope>
    <source>
        <strain evidence="6">ATCC BAA-797 / 42BKT</strain>
    </source>
</reference>
<evidence type="ECO:0000313" key="6">
    <source>
        <dbReference type="Proteomes" id="UP000034444"/>
    </source>
</evidence>
<evidence type="ECO:0000256" key="1">
    <source>
        <dbReference type="ARBA" id="ARBA00008754"/>
    </source>
</evidence>
<feature type="binding site" evidence="4">
    <location>
        <begin position="68"/>
        <end position="72"/>
    </location>
    <ligand>
        <name>D-ribulose 5-phosphate</name>
        <dbReference type="ChEBI" id="CHEBI:58121"/>
    </ligand>
</feature>
<dbReference type="NCBIfam" id="NF004051">
    <property type="entry name" value="PRK05571.1"/>
    <property type="match status" value="1"/>
</dbReference>
<name>A0A7U4M105_9BACT</name>
<feature type="binding site" evidence="4">
    <location>
        <position position="138"/>
    </location>
    <ligand>
        <name>D-ribulose 5-phosphate</name>
        <dbReference type="ChEBI" id="CHEBI:58121"/>
    </ligand>
</feature>
<dbReference type="InterPro" id="IPR004785">
    <property type="entry name" value="RpiB"/>
</dbReference>
<feature type="binding site" evidence="4">
    <location>
        <position position="134"/>
    </location>
    <ligand>
        <name>D-ribulose 5-phosphate</name>
        <dbReference type="ChEBI" id="CHEBI:58121"/>
    </ligand>
</feature>
<dbReference type="AlphaFoldDB" id="A0A7U4M105"/>
<reference evidence="6" key="2">
    <citation type="journal article" date="2017" name="Stand. Genomic Sci.">
        <title>Complete genome sequence of the sulfur-oxidizing chemolithoautotrophic Sulfurovum lithotrophicum 42BKTT.</title>
        <authorList>
            <person name="Jeon W."/>
            <person name="Priscilla L."/>
            <person name="Park G."/>
            <person name="Lee H."/>
            <person name="Lee N."/>
            <person name="Lee D."/>
            <person name="Kwon H."/>
            <person name="Ahn I."/>
            <person name="Lee C."/>
            <person name="Lee H."/>
            <person name="Ahn J."/>
        </authorList>
    </citation>
    <scope>NUCLEOTIDE SEQUENCE [LARGE SCALE GENOMIC DNA]</scope>
    <source>
        <strain evidence="6">ATCC BAA-797 / 42BKT</strain>
    </source>
</reference>
<dbReference type="OrthoDB" id="1778624at2"/>
<organism evidence="5 6">
    <name type="scientific">Sulfurovum lithotrophicum</name>
    <dbReference type="NCBI Taxonomy" id="206403"/>
    <lineage>
        <taxon>Bacteria</taxon>
        <taxon>Pseudomonadati</taxon>
        <taxon>Campylobacterota</taxon>
        <taxon>Epsilonproteobacteria</taxon>
        <taxon>Campylobacterales</taxon>
        <taxon>Sulfurovaceae</taxon>
        <taxon>Sulfurovum</taxon>
    </lineage>
</organism>
<dbReference type="NCBIfam" id="TIGR00689">
    <property type="entry name" value="rpiB_lacA_lacB"/>
    <property type="match status" value="1"/>
</dbReference>
<dbReference type="PANTHER" id="PTHR30345:SF0">
    <property type="entry name" value="DNA DAMAGE-REPAIR_TOLERATION PROTEIN DRT102"/>
    <property type="match status" value="1"/>
</dbReference>
<evidence type="ECO:0000256" key="4">
    <source>
        <dbReference type="PIRSR" id="PIRSR005384-2"/>
    </source>
</evidence>
<feature type="active site" description="Proton acceptor" evidence="3">
    <location>
        <position position="67"/>
    </location>
</feature>
<dbReference type="PIRSF" id="PIRSF005384">
    <property type="entry name" value="RpiB_LacA_B"/>
    <property type="match status" value="1"/>
</dbReference>
<dbReference type="GO" id="GO:0009052">
    <property type="term" value="P:pentose-phosphate shunt, non-oxidative branch"/>
    <property type="evidence" value="ECO:0007669"/>
    <property type="project" value="TreeGrafter"/>
</dbReference>
<dbReference type="SUPFAM" id="SSF89623">
    <property type="entry name" value="Ribose/Galactose isomerase RpiB/AlsB"/>
    <property type="match status" value="1"/>
</dbReference>
<dbReference type="InterPro" id="IPR003500">
    <property type="entry name" value="RpiB_LacA_LacB"/>
</dbReference>
<dbReference type="Gene3D" id="3.40.1400.10">
    <property type="entry name" value="Sugar-phosphate isomerase, RpiB/LacA/LacB"/>
    <property type="match status" value="1"/>
</dbReference>
<gene>
    <name evidence="5" type="ORF">YH65_05050</name>
</gene>
<proteinExistence type="inferred from homology"/>
<evidence type="ECO:0000256" key="3">
    <source>
        <dbReference type="PIRSR" id="PIRSR005384-1"/>
    </source>
</evidence>
<dbReference type="KEGG" id="slh:YH65_05050"/>
<evidence type="ECO:0000313" key="5">
    <source>
        <dbReference type="EMBL" id="AKF24822.1"/>
    </source>
</evidence>
<dbReference type="PANTHER" id="PTHR30345">
    <property type="entry name" value="RIBOSE-5-PHOSPHATE ISOMERASE B"/>
    <property type="match status" value="1"/>
</dbReference>
<sequence>MSKKFYIATDHAGYAVKAYVKELVTNLGHKIIDLGPDSADRVDYPDFAKKCTEAVIADQGSFGILICGTGIGMSIAANKVSGIRAALCHDHYTAQLTRQHNDANVLCFGERVVGKGVIEDIVEAFASTEFEGGRHATRIGKIEAGCSFGADLG</sequence>
<dbReference type="GO" id="GO:0019316">
    <property type="term" value="P:D-allose catabolic process"/>
    <property type="evidence" value="ECO:0007669"/>
    <property type="project" value="TreeGrafter"/>
</dbReference>
<feature type="active site" description="Proton donor" evidence="3">
    <location>
        <position position="100"/>
    </location>
</feature>
<feature type="binding site" evidence="4">
    <location>
        <position position="101"/>
    </location>
    <ligand>
        <name>D-ribulose 5-phosphate</name>
        <dbReference type="ChEBI" id="CHEBI:58121"/>
    </ligand>
</feature>
<dbReference type="GO" id="GO:0004751">
    <property type="term" value="F:ribose-5-phosphate isomerase activity"/>
    <property type="evidence" value="ECO:0007669"/>
    <property type="project" value="TreeGrafter"/>
</dbReference>
<dbReference type="EMBL" id="CP011308">
    <property type="protein sequence ID" value="AKF24822.1"/>
    <property type="molecule type" value="Genomic_DNA"/>
</dbReference>
<comment type="similarity">
    <text evidence="1">Belongs to the LacAB/RpiB family.</text>
</comment>